<reference evidence="1" key="1">
    <citation type="submission" date="2023-10" db="EMBL/GenBank/DDBJ databases">
        <authorList>
            <person name="Rodriguez Cubillos JULIANA M."/>
            <person name="De Vega J."/>
        </authorList>
    </citation>
    <scope>NUCLEOTIDE SEQUENCE</scope>
</reference>
<keyword evidence="2" id="KW-1185">Reference proteome</keyword>
<evidence type="ECO:0000313" key="1">
    <source>
        <dbReference type="EMBL" id="CAJ2676077.1"/>
    </source>
</evidence>
<proteinExistence type="predicted"/>
<dbReference type="Proteomes" id="UP001177021">
    <property type="component" value="Unassembled WGS sequence"/>
</dbReference>
<evidence type="ECO:0000313" key="2">
    <source>
        <dbReference type="Proteomes" id="UP001177021"/>
    </source>
</evidence>
<sequence>MRRSAGEEGFRRPRVCSDGGFADPATPVTARWLLRWCAVVRRFGGDYAQVAAGLFKMIETVVTVVGTVMKVMREDGDGGCLVSCFFVSWFCLCDCLCLGVNWRFLNGEV</sequence>
<dbReference type="EMBL" id="CASHSV030000823">
    <property type="protein sequence ID" value="CAJ2676077.1"/>
    <property type="molecule type" value="Genomic_DNA"/>
</dbReference>
<gene>
    <name evidence="1" type="ORF">MILVUS5_LOCUS38915</name>
</gene>
<comment type="caution">
    <text evidence="1">The sequence shown here is derived from an EMBL/GenBank/DDBJ whole genome shotgun (WGS) entry which is preliminary data.</text>
</comment>
<name>A0ACB0M5H2_TRIPR</name>
<protein>
    <submittedName>
        <fullName evidence="1">Uncharacterized protein</fullName>
    </submittedName>
</protein>
<organism evidence="1 2">
    <name type="scientific">Trifolium pratense</name>
    <name type="common">Red clover</name>
    <dbReference type="NCBI Taxonomy" id="57577"/>
    <lineage>
        <taxon>Eukaryota</taxon>
        <taxon>Viridiplantae</taxon>
        <taxon>Streptophyta</taxon>
        <taxon>Embryophyta</taxon>
        <taxon>Tracheophyta</taxon>
        <taxon>Spermatophyta</taxon>
        <taxon>Magnoliopsida</taxon>
        <taxon>eudicotyledons</taxon>
        <taxon>Gunneridae</taxon>
        <taxon>Pentapetalae</taxon>
        <taxon>rosids</taxon>
        <taxon>fabids</taxon>
        <taxon>Fabales</taxon>
        <taxon>Fabaceae</taxon>
        <taxon>Papilionoideae</taxon>
        <taxon>50 kb inversion clade</taxon>
        <taxon>NPAAA clade</taxon>
        <taxon>Hologalegina</taxon>
        <taxon>IRL clade</taxon>
        <taxon>Trifolieae</taxon>
        <taxon>Trifolium</taxon>
    </lineage>
</organism>
<accession>A0ACB0M5H2</accession>